<evidence type="ECO:0000313" key="3">
    <source>
        <dbReference type="EMBL" id="MDL5033373.1"/>
    </source>
</evidence>
<evidence type="ECO:0000259" key="2">
    <source>
        <dbReference type="Pfam" id="PF07589"/>
    </source>
</evidence>
<evidence type="ECO:0000313" key="4">
    <source>
        <dbReference type="Proteomes" id="UP001238603"/>
    </source>
</evidence>
<gene>
    <name evidence="3" type="ORF">QRD43_15775</name>
</gene>
<feature type="signal peptide" evidence="1">
    <location>
        <begin position="1"/>
        <end position="23"/>
    </location>
</feature>
<dbReference type="EMBL" id="JASVDS010000004">
    <property type="protein sequence ID" value="MDL5033373.1"/>
    <property type="molecule type" value="Genomic_DNA"/>
</dbReference>
<organism evidence="3 4">
    <name type="scientific">Roseateles subflavus</name>
    <dbReference type="NCBI Taxonomy" id="3053353"/>
    <lineage>
        <taxon>Bacteria</taxon>
        <taxon>Pseudomonadati</taxon>
        <taxon>Pseudomonadota</taxon>
        <taxon>Betaproteobacteria</taxon>
        <taxon>Burkholderiales</taxon>
        <taxon>Sphaerotilaceae</taxon>
        <taxon>Roseateles</taxon>
    </lineage>
</organism>
<dbReference type="RefSeq" id="WP_285983457.1">
    <property type="nucleotide sequence ID" value="NZ_JASVDS010000004.1"/>
</dbReference>
<dbReference type="InterPro" id="IPR013424">
    <property type="entry name" value="Ice-binding_C"/>
</dbReference>
<dbReference type="Proteomes" id="UP001238603">
    <property type="component" value="Unassembled WGS sequence"/>
</dbReference>
<sequence>MLRKILGSMAVAVAAFASAPAQAEVVTNIHLDFSSGATFNGTLTFSDGYGRLLDTAGTLSGSLYGTQVFSWTWWEGTHQPNPRDYDGVASTYEDILMNGSEPSWNSFIGISWFHGAAGDLPVLNLNPANAYWKSYNGGGTDVIVDGFIGARGVPEPGSLALSALGLMALGAAARRRRA</sequence>
<evidence type="ECO:0000256" key="1">
    <source>
        <dbReference type="SAM" id="SignalP"/>
    </source>
</evidence>
<keyword evidence="4" id="KW-1185">Reference proteome</keyword>
<feature type="domain" description="Ice-binding protein C-terminal" evidence="2">
    <location>
        <begin position="153"/>
        <end position="176"/>
    </location>
</feature>
<name>A0ABT7LKI5_9BURK</name>
<keyword evidence="1" id="KW-0732">Signal</keyword>
<accession>A0ABT7LKI5</accession>
<dbReference type="NCBIfam" id="TIGR02595">
    <property type="entry name" value="PEP_CTERM"/>
    <property type="match status" value="1"/>
</dbReference>
<proteinExistence type="predicted"/>
<reference evidence="3 4" key="1">
    <citation type="submission" date="2023-06" db="EMBL/GenBank/DDBJ databases">
        <title>Pelomonas sp. APW6 16S ribosomal RNA gene genome sequencing and assembly.</title>
        <authorList>
            <person name="Woo H."/>
        </authorList>
    </citation>
    <scope>NUCLEOTIDE SEQUENCE [LARGE SCALE GENOMIC DNA]</scope>
    <source>
        <strain evidence="3 4">APW6</strain>
    </source>
</reference>
<comment type="caution">
    <text evidence="3">The sequence shown here is derived from an EMBL/GenBank/DDBJ whole genome shotgun (WGS) entry which is preliminary data.</text>
</comment>
<dbReference type="Pfam" id="PF07589">
    <property type="entry name" value="PEP-CTERM"/>
    <property type="match status" value="1"/>
</dbReference>
<protein>
    <submittedName>
        <fullName evidence="3">PEP-CTERM sorting domain-containing protein</fullName>
    </submittedName>
</protein>
<feature type="chain" id="PRO_5047099170" evidence="1">
    <location>
        <begin position="24"/>
        <end position="178"/>
    </location>
</feature>